<keyword evidence="1" id="KW-0677">Repeat</keyword>
<organism evidence="5 6">
    <name type="scientific">Cladosporium halotolerans</name>
    <dbReference type="NCBI Taxonomy" id="1052096"/>
    <lineage>
        <taxon>Eukaryota</taxon>
        <taxon>Fungi</taxon>
        <taxon>Dikarya</taxon>
        <taxon>Ascomycota</taxon>
        <taxon>Pezizomycotina</taxon>
        <taxon>Dothideomycetes</taxon>
        <taxon>Dothideomycetidae</taxon>
        <taxon>Cladosporiales</taxon>
        <taxon>Cladosporiaceae</taxon>
        <taxon>Cladosporium</taxon>
    </lineage>
</organism>
<dbReference type="PANTHER" id="PTHR10039:SF17">
    <property type="entry name" value="FUNGAL STAND N-TERMINAL GOODBYE DOMAIN-CONTAINING PROTEIN-RELATED"/>
    <property type="match status" value="1"/>
</dbReference>
<accession>A0AB34KJR5</accession>
<dbReference type="Gene3D" id="3.40.50.300">
    <property type="entry name" value="P-loop containing nucleotide triphosphate hydrolases"/>
    <property type="match status" value="1"/>
</dbReference>
<reference evidence="5 6" key="1">
    <citation type="journal article" date="2020" name="Microbiol. Resour. Announc.">
        <title>Draft Genome Sequence of a Cladosporium Species Isolated from the Mesophotic Ascidian Didemnum maculosum.</title>
        <authorList>
            <person name="Gioti A."/>
            <person name="Siaperas R."/>
            <person name="Nikolaivits E."/>
            <person name="Le Goff G."/>
            <person name="Ouazzani J."/>
            <person name="Kotoulas G."/>
            <person name="Topakas E."/>
        </authorList>
    </citation>
    <scope>NUCLEOTIDE SEQUENCE [LARGE SCALE GENOMIC DNA]</scope>
    <source>
        <strain evidence="5 6">TM138-S3</strain>
    </source>
</reference>
<gene>
    <name evidence="5" type="ORF">WHR41_05801</name>
</gene>
<dbReference type="Proteomes" id="UP000803884">
    <property type="component" value="Unassembled WGS sequence"/>
</dbReference>
<comment type="caution">
    <text evidence="5">The sequence shown here is derived from an EMBL/GenBank/DDBJ whole genome shotgun (WGS) entry which is preliminary data.</text>
</comment>
<evidence type="ECO:0000256" key="2">
    <source>
        <dbReference type="SAM" id="MobiDB-lite"/>
    </source>
</evidence>
<dbReference type="SUPFAM" id="SSF52540">
    <property type="entry name" value="P-loop containing nucleoside triphosphate hydrolases"/>
    <property type="match status" value="1"/>
</dbReference>
<dbReference type="Pfam" id="PF24883">
    <property type="entry name" value="NPHP3_N"/>
    <property type="match status" value="1"/>
</dbReference>
<evidence type="ECO:0008006" key="7">
    <source>
        <dbReference type="Google" id="ProtNLM"/>
    </source>
</evidence>
<dbReference type="InterPro" id="IPR027417">
    <property type="entry name" value="P-loop_NTPase"/>
</dbReference>
<dbReference type="RefSeq" id="XP_069228418.1">
    <property type="nucleotide sequence ID" value="XM_069374406.1"/>
</dbReference>
<feature type="compositionally biased region" description="Basic and acidic residues" evidence="2">
    <location>
        <begin position="698"/>
        <end position="708"/>
    </location>
</feature>
<feature type="compositionally biased region" description="Basic and acidic residues" evidence="2">
    <location>
        <begin position="1003"/>
        <end position="1012"/>
    </location>
</feature>
<evidence type="ECO:0000259" key="3">
    <source>
        <dbReference type="Pfam" id="PF17109"/>
    </source>
</evidence>
<protein>
    <recommendedName>
        <fullName evidence="7">Fungal STAND N-terminal Goodbye domain-containing protein</fullName>
    </recommendedName>
</protein>
<keyword evidence="6" id="KW-1185">Reference proteome</keyword>
<dbReference type="GeneID" id="96007244"/>
<evidence type="ECO:0000313" key="6">
    <source>
        <dbReference type="Proteomes" id="UP000803884"/>
    </source>
</evidence>
<dbReference type="InterPro" id="IPR056884">
    <property type="entry name" value="NPHP3-like_N"/>
</dbReference>
<sequence length="1608" mass="180386">MAQTTEGSPQDASDLARLWNDALTGFKGKTSLDLTKFQFKSMQEAIDSTKSQAIDFGMFRHDKSKVDAVRTAFGIERVVGGVKMAADAAAVFPPAIPGAVLMTAFTFVFQTFKSVKADYDRVAGFFTEMEAFLDRISMLETKSPKLEPFERCVRGVFTGMLTLCGVAADYKGKGRFRKWLRNTVEGGEDPVLAGAYATVEDAIGKLGAAVGVATLRTVVEIQETTTRLEGKADVILDETVEVGATTHRIEHGVSAVREGVEDLGLRFDGVSASIRNVDRQHAMLVSKLDFLLLQSPAQHAAEKKKPEARKGDSGGKRYRALARVKRHFADVAETHKKISALCKYIDNSTVESTGEWLFEHDSYQRWVSGKARVLWLSGEAGVGKTYLARAITRNIQRTKTTEGISVANFFFGEVNDLGAFKNALRCSVLEIAKNNHLYCETIAAEIANDADEEPWKQFFADRFPASSEAHLYMVLDSADEASDGDLHFMAQVLKEASQDHLNIHICFTGRSRLRSVFAEMNPVEISLDRDLMKDDMRKLTRARMKSLPRVHKFQKMTKKRIAEKVMLNADGMLYIEHMLRRLGAIGRESAVIRDIENLLPKSLEELYKLMLEECQKGRTQQHYQTLRTLFATLAFSKRDLTLDEATDLVHLVEPDGSFDVEDELVGRSARILELGREQDDEENALDEDEHATASSDDDVTRKEIEEGTGKTPLSFQERSLREYFRSMNVTERGLRTPPSEANAIVFALLVRILCDAPVETGDKETKFQGYAAHFWLHHFCEINASEITDTLFDEALTGLHRILNNDGKAALAIETWGPQTYEKLDAELKFLPKLQLWFSRATERADLDPAMKAWAALHVEEPRKAFVSLARSHFENLFATETSNAAMTCFWYAKSALLAAGIDVAAVPKGSKDVLQVLEYFKDIELPAAALASVAAILARRYQHNESMEFSYKGLSLTESTDTVLRFRLLWSIAWNKQEMGVSLNNRAASVAAEAENGANAHDVVERNHGDNESIEQESGGAESVEEKDSSVEQPAEELDGLSSACVAASQFKDDDDTSFKPGPGQSLLEEALSIISGALALLPEGKPSEEKLAEQIERILLLRALCEQNAGQYDKALSTYEEHRAIRPGVDTMIGASLNGIFMVKNWSKDPQGALDLIARWSDLERTHFFEYLFTRDYLDACESLDLIQEYATKAGDAGMDQLLSWWDGYIKTMRKRSAFTVIPKSEMAAFYRDIRNDRETAMRLYGEILSTDFKYDDYDGLESDLLFCRLSLATSIFVSFRSSSDPKRKFELLENMKNLPNLRTSGEEFLQNEDSWNESQTLVMLAMMTRTVGSPVEYQQLLNKAFDIAILGLTDSVGHNDSDSFRLLARILAYVPRLAKDAQIALSCQFSITDTSVDHGSGELDDNSEAGENLQPQDKKEPLHASKESAEGTHILTEIMKKTTTITTEESADSSEPTVSVAVELAKLTTLDPVDDESADDEDRIPDWSLWCDGPCDLDSIDWKNYPHPTYFCIQCGNCDLCEDCYQMRQRANKTGKLDHWREFCGKDHTYIKAPVDGWKGVKNGVMRIGDERIDFKEWLRGLRDERWPRAWEEFWTRNDLENIGF</sequence>
<feature type="domain" description="Fungal STAND N-terminal Goodbye" evidence="3">
    <location>
        <begin position="19"/>
        <end position="136"/>
    </location>
</feature>
<dbReference type="EMBL" id="JAAQHG020000020">
    <property type="protein sequence ID" value="KAL1585312.1"/>
    <property type="molecule type" value="Genomic_DNA"/>
</dbReference>
<name>A0AB34KJR5_9PEZI</name>
<dbReference type="Pfam" id="PF17109">
    <property type="entry name" value="Goodbye"/>
    <property type="match status" value="1"/>
</dbReference>
<evidence type="ECO:0000313" key="5">
    <source>
        <dbReference type="EMBL" id="KAL1585312.1"/>
    </source>
</evidence>
<feature type="compositionally biased region" description="Basic and acidic residues" evidence="2">
    <location>
        <begin position="1419"/>
        <end position="1433"/>
    </location>
</feature>
<feature type="compositionally biased region" description="Acidic residues" evidence="2">
    <location>
        <begin position="678"/>
        <end position="689"/>
    </location>
</feature>
<evidence type="ECO:0000259" key="4">
    <source>
        <dbReference type="Pfam" id="PF24883"/>
    </source>
</evidence>
<feature type="region of interest" description="Disordered" evidence="2">
    <location>
        <begin position="676"/>
        <end position="712"/>
    </location>
</feature>
<dbReference type="PANTHER" id="PTHR10039">
    <property type="entry name" value="AMELOGENIN"/>
    <property type="match status" value="1"/>
</dbReference>
<feature type="domain" description="Nephrocystin 3-like N-terminal" evidence="4">
    <location>
        <begin position="353"/>
        <end position="510"/>
    </location>
</feature>
<evidence type="ECO:0000256" key="1">
    <source>
        <dbReference type="ARBA" id="ARBA00022737"/>
    </source>
</evidence>
<dbReference type="InterPro" id="IPR031350">
    <property type="entry name" value="Goodbye_dom"/>
</dbReference>
<proteinExistence type="predicted"/>
<feature type="region of interest" description="Disordered" evidence="2">
    <location>
        <begin position="995"/>
        <end position="1039"/>
    </location>
</feature>
<feature type="region of interest" description="Disordered" evidence="2">
    <location>
        <begin position="1401"/>
        <end position="1433"/>
    </location>
</feature>